<dbReference type="STRING" id="37653.A0A0L8FQ09"/>
<dbReference type="EMBL" id="KQ427664">
    <property type="protein sequence ID" value="KOF66806.1"/>
    <property type="molecule type" value="Genomic_DNA"/>
</dbReference>
<name>A0A0L8FQ09_OCTBM</name>
<accession>A0A0L8FQ09</accession>
<evidence type="ECO:0000259" key="1">
    <source>
        <dbReference type="Pfam" id="PF13843"/>
    </source>
</evidence>
<dbReference type="PANTHER" id="PTHR46599:SF3">
    <property type="entry name" value="PIGGYBAC TRANSPOSABLE ELEMENT-DERIVED PROTEIN 4"/>
    <property type="match status" value="1"/>
</dbReference>
<evidence type="ECO:0000313" key="2">
    <source>
        <dbReference type="EMBL" id="KOF66806.1"/>
    </source>
</evidence>
<reference evidence="2" key="1">
    <citation type="submission" date="2015-07" db="EMBL/GenBank/DDBJ databases">
        <title>MeaNS - Measles Nucleotide Surveillance Program.</title>
        <authorList>
            <person name="Tran T."/>
            <person name="Druce J."/>
        </authorList>
    </citation>
    <scope>NUCLEOTIDE SEQUENCE</scope>
    <source>
        <strain evidence="2">UCB-OBI-ISO-001</strain>
        <tissue evidence="2">Gonad</tissue>
    </source>
</reference>
<dbReference type="PANTHER" id="PTHR46599">
    <property type="entry name" value="PIGGYBAC TRANSPOSABLE ELEMENT-DERIVED PROTEIN 4"/>
    <property type="match status" value="1"/>
</dbReference>
<sequence>WSCHSGSVNFVVASYFIKFTAVTSYHSDFVNFVIVSCIIKFMVIAPCSTTPPVVSSSLGDNSETCTLASTDVVLSLNEILFDKGYSIYMDNWFSSPDLFLQLQAKRTNSYGTVRMRRKNILPNHQKIKLQKGETMYRCTDSDILTLVWRDKKNDCMLSIMHSASMK</sequence>
<gene>
    <name evidence="2" type="ORF">OCBIM_22011182mg</name>
</gene>
<organism evidence="2">
    <name type="scientific">Octopus bimaculoides</name>
    <name type="common">California two-spotted octopus</name>
    <dbReference type="NCBI Taxonomy" id="37653"/>
    <lineage>
        <taxon>Eukaryota</taxon>
        <taxon>Metazoa</taxon>
        <taxon>Spiralia</taxon>
        <taxon>Lophotrochozoa</taxon>
        <taxon>Mollusca</taxon>
        <taxon>Cephalopoda</taxon>
        <taxon>Coleoidea</taxon>
        <taxon>Octopodiformes</taxon>
        <taxon>Octopoda</taxon>
        <taxon>Incirrata</taxon>
        <taxon>Octopodidae</taxon>
        <taxon>Octopus</taxon>
    </lineage>
</organism>
<feature type="domain" description="PiggyBac transposable element-derived protein" evidence="1">
    <location>
        <begin position="60"/>
        <end position="163"/>
    </location>
</feature>
<protein>
    <recommendedName>
        <fullName evidence="1">PiggyBac transposable element-derived protein domain-containing protein</fullName>
    </recommendedName>
</protein>
<feature type="non-terminal residue" evidence="2">
    <location>
        <position position="166"/>
    </location>
</feature>
<dbReference type="OrthoDB" id="6112068at2759"/>
<dbReference type="Pfam" id="PF13843">
    <property type="entry name" value="DDE_Tnp_1_7"/>
    <property type="match status" value="1"/>
</dbReference>
<dbReference type="InterPro" id="IPR029526">
    <property type="entry name" value="PGBD"/>
</dbReference>
<proteinExistence type="predicted"/>
<dbReference type="AlphaFoldDB" id="A0A0L8FQ09"/>
<feature type="non-terminal residue" evidence="2">
    <location>
        <position position="1"/>
    </location>
</feature>